<sequence length="121" mass="13443">MVISNHGGQQLDYSLSAQEILISIVSELKSRKMYNLQEFAIFVDGGICRSSNIIKALCCGASALMGATIYSDRQLQPLVRHPDPRTAQTSWSKQSVHAVHHGVVKAIQILKDEMEMNMRLS</sequence>
<dbReference type="STRING" id="1165861.A0A0L0V2D1"/>
<reference evidence="4" key="1">
    <citation type="submission" date="2014-03" db="EMBL/GenBank/DDBJ databases">
        <title>The Genome Sequence of Puccinia striiformis f. sp. tritici PST-78.</title>
        <authorList>
            <consortium name="The Broad Institute Genome Sequencing Platform"/>
            <person name="Cuomo C."/>
            <person name="Hulbert S."/>
            <person name="Chen X."/>
            <person name="Walker B."/>
            <person name="Young S.K."/>
            <person name="Zeng Q."/>
            <person name="Gargeya S."/>
            <person name="Fitzgerald M."/>
            <person name="Haas B."/>
            <person name="Abouelleil A."/>
            <person name="Alvarado L."/>
            <person name="Arachchi H.M."/>
            <person name="Berlin A.M."/>
            <person name="Chapman S.B."/>
            <person name="Goldberg J."/>
            <person name="Griggs A."/>
            <person name="Gujja S."/>
            <person name="Hansen M."/>
            <person name="Howarth C."/>
            <person name="Imamovic A."/>
            <person name="Larimer J."/>
            <person name="McCowan C."/>
            <person name="Montmayeur A."/>
            <person name="Murphy C."/>
            <person name="Neiman D."/>
            <person name="Pearson M."/>
            <person name="Priest M."/>
            <person name="Roberts A."/>
            <person name="Saif S."/>
            <person name="Shea T."/>
            <person name="Sisk P."/>
            <person name="Sykes S."/>
            <person name="Wortman J."/>
            <person name="Nusbaum C."/>
            <person name="Birren B."/>
        </authorList>
    </citation>
    <scope>NUCLEOTIDE SEQUENCE [LARGE SCALE GENOMIC DNA]</scope>
    <source>
        <strain evidence="4">race PST-78</strain>
    </source>
</reference>
<dbReference type="GO" id="GO:0006089">
    <property type="term" value="P:lactate metabolic process"/>
    <property type="evidence" value="ECO:0007669"/>
    <property type="project" value="TreeGrafter"/>
</dbReference>
<dbReference type="InterPro" id="IPR013785">
    <property type="entry name" value="Aldolase_TIM"/>
</dbReference>
<dbReference type="GO" id="GO:0004460">
    <property type="term" value="F:L-lactate dehydrogenase (cytochrome) activity"/>
    <property type="evidence" value="ECO:0007669"/>
    <property type="project" value="TreeGrafter"/>
</dbReference>
<evidence type="ECO:0000256" key="1">
    <source>
        <dbReference type="ARBA" id="ARBA00001917"/>
    </source>
</evidence>
<dbReference type="Gene3D" id="3.20.20.70">
    <property type="entry name" value="Aldolase class I"/>
    <property type="match status" value="1"/>
</dbReference>
<evidence type="ECO:0000259" key="2">
    <source>
        <dbReference type="Pfam" id="PF01070"/>
    </source>
</evidence>
<dbReference type="Pfam" id="PF01070">
    <property type="entry name" value="FMN_dh"/>
    <property type="match status" value="1"/>
</dbReference>
<dbReference type="AlphaFoldDB" id="A0A0L0V2D1"/>
<comment type="caution">
    <text evidence="3">The sequence shown here is derived from an EMBL/GenBank/DDBJ whole genome shotgun (WGS) entry which is preliminary data.</text>
</comment>
<dbReference type="Proteomes" id="UP000054564">
    <property type="component" value="Unassembled WGS sequence"/>
</dbReference>
<protein>
    <recommendedName>
        <fullName evidence="2">FMN-dependent dehydrogenase domain-containing protein</fullName>
    </recommendedName>
</protein>
<name>A0A0L0V2D1_9BASI</name>
<evidence type="ECO:0000313" key="3">
    <source>
        <dbReference type="EMBL" id="KNE93134.1"/>
    </source>
</evidence>
<dbReference type="PANTHER" id="PTHR10578:SF148">
    <property type="entry name" value="L-LACTATE DEHYDROGENASE (CYTOCHROME)"/>
    <property type="match status" value="1"/>
</dbReference>
<dbReference type="EMBL" id="AJIL01000145">
    <property type="protein sequence ID" value="KNE93134.1"/>
    <property type="molecule type" value="Genomic_DNA"/>
</dbReference>
<evidence type="ECO:0000313" key="4">
    <source>
        <dbReference type="Proteomes" id="UP000054564"/>
    </source>
</evidence>
<organism evidence="3 4">
    <name type="scientific">Puccinia striiformis f. sp. tritici PST-78</name>
    <dbReference type="NCBI Taxonomy" id="1165861"/>
    <lineage>
        <taxon>Eukaryota</taxon>
        <taxon>Fungi</taxon>
        <taxon>Dikarya</taxon>
        <taxon>Basidiomycota</taxon>
        <taxon>Pucciniomycotina</taxon>
        <taxon>Pucciniomycetes</taxon>
        <taxon>Pucciniales</taxon>
        <taxon>Pucciniaceae</taxon>
        <taxon>Puccinia</taxon>
    </lineage>
</organism>
<proteinExistence type="predicted"/>
<dbReference type="SUPFAM" id="SSF51395">
    <property type="entry name" value="FMN-linked oxidoreductases"/>
    <property type="match status" value="1"/>
</dbReference>
<feature type="domain" description="FMN-dependent dehydrogenase" evidence="2">
    <location>
        <begin position="2"/>
        <end position="65"/>
    </location>
</feature>
<gene>
    <name evidence="3" type="ORF">PSTG_13523</name>
</gene>
<dbReference type="PANTHER" id="PTHR10578">
    <property type="entry name" value="S -2-HYDROXY-ACID OXIDASE-RELATED"/>
    <property type="match status" value="1"/>
</dbReference>
<keyword evidence="4" id="KW-1185">Reference proteome</keyword>
<comment type="cofactor">
    <cofactor evidence="1">
        <name>FMN</name>
        <dbReference type="ChEBI" id="CHEBI:58210"/>
    </cofactor>
</comment>
<dbReference type="InterPro" id="IPR000262">
    <property type="entry name" value="FMN-dep_DH"/>
</dbReference>
<accession>A0A0L0V2D1</accession>